<reference evidence="1 2" key="1">
    <citation type="submission" date="2016-11" db="EMBL/GenBank/DDBJ databases">
        <title>Draft genome of Pseudomonas versuta A4R1.12.</title>
        <authorList>
            <person name="See-Too W.-S."/>
        </authorList>
    </citation>
    <scope>NUCLEOTIDE SEQUENCE [LARGE SCALE GENOMIC DNA]</scope>
    <source>
        <strain evidence="1 2">A4R1.12</strain>
    </source>
</reference>
<dbReference type="RefSeq" id="WP_073508940.1">
    <property type="nucleotide sequence ID" value="NZ_MPJD01000004.1"/>
</dbReference>
<name>A0A853ZWI7_9PSED</name>
<accession>A0A853ZWI7</accession>
<dbReference type="EMBL" id="MPJD01000004">
    <property type="protein sequence ID" value="OKA28524.1"/>
    <property type="molecule type" value="Genomic_DNA"/>
</dbReference>
<sequence>MSKDIYTSVHLTLFKHSSESFLAALDEAKIPHEPIRMFSTTPQGSGLVESIIALSEAMPWNAIAKVVIAWIDARKSREVIIHTEAGDSIQAKGYSASEIQKLLQISTNVIVIDTKPVNES</sequence>
<protein>
    <submittedName>
        <fullName evidence="1">Uncharacterized protein</fullName>
    </submittedName>
</protein>
<dbReference type="Proteomes" id="UP000185990">
    <property type="component" value="Unassembled WGS sequence"/>
</dbReference>
<comment type="caution">
    <text evidence="1">The sequence shown here is derived from an EMBL/GenBank/DDBJ whole genome shotgun (WGS) entry which is preliminary data.</text>
</comment>
<proteinExistence type="predicted"/>
<organism evidence="1 2">
    <name type="scientific">Pseudomonas versuta</name>
    <dbReference type="NCBI Taxonomy" id="1788301"/>
    <lineage>
        <taxon>Bacteria</taxon>
        <taxon>Pseudomonadati</taxon>
        <taxon>Pseudomonadota</taxon>
        <taxon>Gammaproteobacteria</taxon>
        <taxon>Pseudomonadales</taxon>
        <taxon>Pseudomonadaceae</taxon>
        <taxon>Pseudomonas</taxon>
    </lineage>
</organism>
<evidence type="ECO:0000313" key="2">
    <source>
        <dbReference type="Proteomes" id="UP000185990"/>
    </source>
</evidence>
<evidence type="ECO:0000313" key="1">
    <source>
        <dbReference type="EMBL" id="OKA28524.1"/>
    </source>
</evidence>
<gene>
    <name evidence="1" type="ORF">BOH74_03485</name>
</gene>
<dbReference type="AlphaFoldDB" id="A0A853ZWI7"/>